<feature type="chain" id="PRO_5004509623" description="Thyroglobulin type-1 domain-containing protein" evidence="5">
    <location>
        <begin position="21"/>
        <end position="91"/>
    </location>
</feature>
<feature type="signal peptide" evidence="5">
    <location>
        <begin position="1"/>
        <end position="20"/>
    </location>
</feature>
<sequence length="91" mass="9760">MKYSITLLVVSAIFMVQASAKDTLSKCQQKRKEALESRLIGHFVPQCEPNGSYSPRQCWGSTGSCFCVDTETGEAISDPVGPTGDIAGLNC</sequence>
<feature type="domain" description="Thyroglobulin type-1" evidence="6">
    <location>
        <begin position="24"/>
        <end position="91"/>
    </location>
</feature>
<evidence type="ECO:0000256" key="4">
    <source>
        <dbReference type="ARBA" id="ARBA00023157"/>
    </source>
</evidence>
<keyword evidence="4" id="KW-1015">Disulfide bond</keyword>
<dbReference type="GO" id="GO:0005615">
    <property type="term" value="C:extracellular space"/>
    <property type="evidence" value="ECO:0007669"/>
    <property type="project" value="TreeGrafter"/>
</dbReference>
<dbReference type="PANTHER" id="PTHR12352">
    <property type="entry name" value="SECRETED MODULAR CALCIUM-BINDING PROTEIN"/>
    <property type="match status" value="1"/>
</dbReference>
<dbReference type="PROSITE" id="PS00484">
    <property type="entry name" value="THYROGLOBULIN_1_1"/>
    <property type="match status" value="1"/>
</dbReference>
<gene>
    <name evidence="7" type="ORF">HMPREF1544_05631</name>
</gene>
<dbReference type="PROSITE" id="PS51162">
    <property type="entry name" value="THYROGLOBULIN_1_2"/>
    <property type="match status" value="1"/>
</dbReference>
<dbReference type="SMART" id="SM00211">
    <property type="entry name" value="TY"/>
    <property type="match status" value="1"/>
</dbReference>
<evidence type="ECO:0000256" key="1">
    <source>
        <dbReference type="ARBA" id="ARBA00004613"/>
    </source>
</evidence>
<evidence type="ECO:0000256" key="3">
    <source>
        <dbReference type="ARBA" id="ARBA00022737"/>
    </source>
</evidence>
<accession>S2K5R0</accession>
<evidence type="ECO:0000259" key="6">
    <source>
        <dbReference type="PROSITE" id="PS51162"/>
    </source>
</evidence>
<organism evidence="7 8">
    <name type="scientific">Mucor circinelloides f. circinelloides (strain 1006PhL)</name>
    <name type="common">Mucormycosis agent</name>
    <name type="synonym">Calyptromyces circinelloides</name>
    <dbReference type="NCBI Taxonomy" id="1220926"/>
    <lineage>
        <taxon>Eukaryota</taxon>
        <taxon>Fungi</taxon>
        <taxon>Fungi incertae sedis</taxon>
        <taxon>Mucoromycota</taxon>
        <taxon>Mucoromycotina</taxon>
        <taxon>Mucoromycetes</taxon>
        <taxon>Mucorales</taxon>
        <taxon>Mucorineae</taxon>
        <taxon>Mucoraceae</taxon>
        <taxon>Mucor</taxon>
    </lineage>
</organism>
<comment type="subcellular location">
    <subcellularLocation>
        <location evidence="1">Secreted</location>
    </subcellularLocation>
</comment>
<dbReference type="PANTHER" id="PTHR12352:SF3">
    <property type="entry name" value="NIDOGEN-2"/>
    <property type="match status" value="1"/>
</dbReference>
<dbReference type="Pfam" id="PF00086">
    <property type="entry name" value="Thyroglobulin_1"/>
    <property type="match status" value="1"/>
</dbReference>
<keyword evidence="3" id="KW-0677">Repeat</keyword>
<dbReference type="EMBL" id="KE123966">
    <property type="protein sequence ID" value="EPB87540.1"/>
    <property type="molecule type" value="Genomic_DNA"/>
</dbReference>
<keyword evidence="8" id="KW-1185">Reference proteome</keyword>
<keyword evidence="2" id="KW-0964">Secreted</keyword>
<dbReference type="Proteomes" id="UP000014254">
    <property type="component" value="Unassembled WGS sequence"/>
</dbReference>
<proteinExistence type="predicted"/>
<dbReference type="SUPFAM" id="SSF57610">
    <property type="entry name" value="Thyroglobulin type-1 domain"/>
    <property type="match status" value="1"/>
</dbReference>
<dbReference type="InterPro" id="IPR000716">
    <property type="entry name" value="Thyroglobulin_1"/>
</dbReference>
<dbReference type="VEuPathDB" id="FungiDB:HMPREF1544_05631"/>
<dbReference type="Gene3D" id="4.10.800.10">
    <property type="entry name" value="Thyroglobulin type-1"/>
    <property type="match status" value="1"/>
</dbReference>
<evidence type="ECO:0000256" key="5">
    <source>
        <dbReference type="SAM" id="SignalP"/>
    </source>
</evidence>
<evidence type="ECO:0000256" key="2">
    <source>
        <dbReference type="ARBA" id="ARBA00022525"/>
    </source>
</evidence>
<dbReference type="AlphaFoldDB" id="S2K5R0"/>
<name>S2K5R0_MUCC1</name>
<dbReference type="InterPro" id="IPR051950">
    <property type="entry name" value="Dev_reg/Prot_inhib"/>
</dbReference>
<dbReference type="CDD" id="cd00191">
    <property type="entry name" value="TY"/>
    <property type="match status" value="1"/>
</dbReference>
<evidence type="ECO:0000313" key="7">
    <source>
        <dbReference type="EMBL" id="EPB87540.1"/>
    </source>
</evidence>
<dbReference type="InterPro" id="IPR036857">
    <property type="entry name" value="Thyroglobulin_1_sf"/>
</dbReference>
<evidence type="ECO:0000313" key="8">
    <source>
        <dbReference type="Proteomes" id="UP000014254"/>
    </source>
</evidence>
<dbReference type="OrthoDB" id="7357196at2759"/>
<keyword evidence="5" id="KW-0732">Signal</keyword>
<reference evidence="8" key="1">
    <citation type="submission" date="2013-05" db="EMBL/GenBank/DDBJ databases">
        <title>The Genome sequence of Mucor circinelloides f. circinelloides 1006PhL.</title>
        <authorList>
            <consortium name="The Broad Institute Genomics Platform"/>
            <person name="Cuomo C."/>
            <person name="Earl A."/>
            <person name="Findley K."/>
            <person name="Lee S.C."/>
            <person name="Walker B."/>
            <person name="Young S."/>
            <person name="Zeng Q."/>
            <person name="Gargeya S."/>
            <person name="Fitzgerald M."/>
            <person name="Haas B."/>
            <person name="Abouelleil A."/>
            <person name="Allen A.W."/>
            <person name="Alvarado L."/>
            <person name="Arachchi H.M."/>
            <person name="Berlin A.M."/>
            <person name="Chapman S.B."/>
            <person name="Gainer-Dewar J."/>
            <person name="Goldberg J."/>
            <person name="Griggs A."/>
            <person name="Gujja S."/>
            <person name="Hansen M."/>
            <person name="Howarth C."/>
            <person name="Imamovic A."/>
            <person name="Ireland A."/>
            <person name="Larimer J."/>
            <person name="McCowan C."/>
            <person name="Murphy C."/>
            <person name="Pearson M."/>
            <person name="Poon T.W."/>
            <person name="Priest M."/>
            <person name="Roberts A."/>
            <person name="Saif S."/>
            <person name="Shea T."/>
            <person name="Sisk P."/>
            <person name="Sykes S."/>
            <person name="Wortman J."/>
            <person name="Nusbaum C."/>
            <person name="Birren B."/>
        </authorList>
    </citation>
    <scope>NUCLEOTIDE SEQUENCE [LARGE SCALE GENOMIC DNA]</scope>
    <source>
        <strain evidence="8">1006PhL</strain>
    </source>
</reference>
<dbReference type="InParanoid" id="S2K5R0"/>
<protein>
    <recommendedName>
        <fullName evidence="6">Thyroglobulin type-1 domain-containing protein</fullName>
    </recommendedName>
</protein>